<evidence type="ECO:0000313" key="8">
    <source>
        <dbReference type="EMBL" id="GGD69862.1"/>
    </source>
</evidence>
<dbReference type="GO" id="GO:0006018">
    <property type="term" value="P:2-deoxyribose 1-phosphate catabolic process"/>
    <property type="evidence" value="ECO:0007669"/>
    <property type="project" value="UniProtKB-UniRule"/>
</dbReference>
<dbReference type="AlphaFoldDB" id="A0A917DTU9"/>
<feature type="active site" description="Schiff-base intermediate with acetaldehyde" evidence="7">
    <location>
        <position position="154"/>
    </location>
</feature>
<dbReference type="RefSeq" id="WP_188768208.1">
    <property type="nucleotide sequence ID" value="NZ_BMKK01000008.1"/>
</dbReference>
<dbReference type="CDD" id="cd00959">
    <property type="entry name" value="DeoC"/>
    <property type="match status" value="1"/>
</dbReference>
<dbReference type="PANTHER" id="PTHR10889">
    <property type="entry name" value="DEOXYRIBOSE-PHOSPHATE ALDOLASE"/>
    <property type="match status" value="1"/>
</dbReference>
<dbReference type="EMBL" id="BMKK01000008">
    <property type="protein sequence ID" value="GGD69862.1"/>
    <property type="molecule type" value="Genomic_DNA"/>
</dbReference>
<proteinExistence type="inferred from homology"/>
<keyword evidence="2 7" id="KW-0963">Cytoplasm</keyword>
<feature type="active site" description="Proton donor/acceptor" evidence="7">
    <location>
        <position position="90"/>
    </location>
</feature>
<dbReference type="Pfam" id="PF01791">
    <property type="entry name" value="DeoC"/>
    <property type="match status" value="1"/>
</dbReference>
<dbReference type="GO" id="GO:0009264">
    <property type="term" value="P:deoxyribonucleotide catabolic process"/>
    <property type="evidence" value="ECO:0007669"/>
    <property type="project" value="UniProtKB-UniRule"/>
</dbReference>
<dbReference type="GO" id="GO:0005737">
    <property type="term" value="C:cytoplasm"/>
    <property type="evidence" value="ECO:0007669"/>
    <property type="project" value="UniProtKB-SubCell"/>
</dbReference>
<evidence type="ECO:0000256" key="7">
    <source>
        <dbReference type="HAMAP-Rule" id="MF_00114"/>
    </source>
</evidence>
<dbReference type="GO" id="GO:0016052">
    <property type="term" value="P:carbohydrate catabolic process"/>
    <property type="evidence" value="ECO:0007669"/>
    <property type="project" value="TreeGrafter"/>
</dbReference>
<evidence type="ECO:0000256" key="2">
    <source>
        <dbReference type="ARBA" id="ARBA00022490"/>
    </source>
</evidence>
<comment type="subcellular location">
    <subcellularLocation>
        <location evidence="7">Cytoplasm</location>
    </subcellularLocation>
</comment>
<evidence type="ECO:0000256" key="6">
    <source>
        <dbReference type="ARBA" id="ARBA00056337"/>
    </source>
</evidence>
<dbReference type="Gene3D" id="3.20.20.70">
    <property type="entry name" value="Aldolase class I"/>
    <property type="match status" value="1"/>
</dbReference>
<comment type="pathway">
    <text evidence="7">Carbohydrate degradation; 2-deoxy-D-ribose 1-phosphate degradation; D-glyceraldehyde 3-phosphate and acetaldehyde from 2-deoxy-alpha-D-ribose 1-phosphate: step 2/2.</text>
</comment>
<dbReference type="EC" id="4.1.2.4" evidence="7"/>
<evidence type="ECO:0000313" key="9">
    <source>
        <dbReference type="Proteomes" id="UP000609064"/>
    </source>
</evidence>
<dbReference type="HAMAP" id="MF_00114">
    <property type="entry name" value="DeoC_type1"/>
    <property type="match status" value="1"/>
</dbReference>
<dbReference type="Proteomes" id="UP000609064">
    <property type="component" value="Unassembled WGS sequence"/>
</dbReference>
<dbReference type="SMART" id="SM01133">
    <property type="entry name" value="DeoC"/>
    <property type="match status" value="1"/>
</dbReference>
<feature type="active site" description="Proton donor/acceptor" evidence="7">
    <location>
        <position position="183"/>
    </location>
</feature>
<dbReference type="InterPro" id="IPR028581">
    <property type="entry name" value="DeoC_typeI"/>
</dbReference>
<dbReference type="PANTHER" id="PTHR10889:SF1">
    <property type="entry name" value="DEOXYRIBOSE-PHOSPHATE ALDOLASE"/>
    <property type="match status" value="1"/>
</dbReference>
<gene>
    <name evidence="7" type="primary">deoC</name>
    <name evidence="8" type="ORF">GCM10011514_37410</name>
</gene>
<dbReference type="GO" id="GO:0004139">
    <property type="term" value="F:deoxyribose-phosphate aldolase activity"/>
    <property type="evidence" value="ECO:0007669"/>
    <property type="project" value="UniProtKB-UniRule"/>
</dbReference>
<accession>A0A917DTU9</accession>
<dbReference type="InterPro" id="IPR013785">
    <property type="entry name" value="Aldolase_TIM"/>
</dbReference>
<keyword evidence="4 7" id="KW-0704">Schiff base</keyword>
<evidence type="ECO:0000256" key="3">
    <source>
        <dbReference type="ARBA" id="ARBA00023239"/>
    </source>
</evidence>
<evidence type="ECO:0000256" key="5">
    <source>
        <dbReference type="ARBA" id="ARBA00048791"/>
    </source>
</evidence>
<reference evidence="8" key="1">
    <citation type="journal article" date="2014" name="Int. J. Syst. Evol. Microbiol.">
        <title>Complete genome sequence of Corynebacterium casei LMG S-19264T (=DSM 44701T), isolated from a smear-ripened cheese.</title>
        <authorList>
            <consortium name="US DOE Joint Genome Institute (JGI-PGF)"/>
            <person name="Walter F."/>
            <person name="Albersmeier A."/>
            <person name="Kalinowski J."/>
            <person name="Ruckert C."/>
        </authorList>
    </citation>
    <scope>NUCLEOTIDE SEQUENCE</scope>
    <source>
        <strain evidence="8">CGMCC 1.15958</strain>
    </source>
</reference>
<dbReference type="PIRSF" id="PIRSF001357">
    <property type="entry name" value="DeoC"/>
    <property type="match status" value="1"/>
</dbReference>
<name>A0A917DTU9_9BACT</name>
<reference evidence="8" key="2">
    <citation type="submission" date="2020-09" db="EMBL/GenBank/DDBJ databases">
        <authorList>
            <person name="Sun Q."/>
            <person name="Zhou Y."/>
        </authorList>
    </citation>
    <scope>NUCLEOTIDE SEQUENCE</scope>
    <source>
        <strain evidence="8">CGMCC 1.15958</strain>
    </source>
</reference>
<keyword evidence="9" id="KW-1185">Reference proteome</keyword>
<dbReference type="FunFam" id="3.20.20.70:FF:000044">
    <property type="entry name" value="Deoxyribose-phosphate aldolase"/>
    <property type="match status" value="1"/>
</dbReference>
<keyword evidence="3 7" id="KW-0456">Lyase</keyword>
<comment type="function">
    <text evidence="6 7">Catalyzes a reversible aldol reaction between acetaldehyde and D-glyceraldehyde 3-phosphate to generate 2-deoxy-D-ribose 5-phosphate.</text>
</comment>
<dbReference type="SUPFAM" id="SSF51569">
    <property type="entry name" value="Aldolase"/>
    <property type="match status" value="1"/>
</dbReference>
<evidence type="ECO:0000256" key="4">
    <source>
        <dbReference type="ARBA" id="ARBA00023270"/>
    </source>
</evidence>
<comment type="catalytic activity">
    <reaction evidence="5 7">
        <text>2-deoxy-D-ribose 5-phosphate = D-glyceraldehyde 3-phosphate + acetaldehyde</text>
        <dbReference type="Rhea" id="RHEA:12821"/>
        <dbReference type="ChEBI" id="CHEBI:15343"/>
        <dbReference type="ChEBI" id="CHEBI:59776"/>
        <dbReference type="ChEBI" id="CHEBI:62877"/>
        <dbReference type="EC" id="4.1.2.4"/>
    </reaction>
</comment>
<evidence type="ECO:0000256" key="1">
    <source>
        <dbReference type="ARBA" id="ARBA00010936"/>
    </source>
</evidence>
<dbReference type="NCBIfam" id="TIGR00126">
    <property type="entry name" value="deoC"/>
    <property type="match status" value="1"/>
</dbReference>
<sequence length="223" mass="24409">MQNIAKYIDHTLLKPTATEMDFRKLCEEIYQNSFYSACVPPFYVSFVKELLEYSDAKVCTVIGFPLGYHSTEAKIAEAKKALADGADELDMVMNINAFKSMAYETVKQEIKALAEIAHDSNALLKVIIETAYLDNFDIRIACEICEEAGADFVKTSTGFAPKGADIEQVKLMREVLPTNIQIKASGGIQTYEQAMAFIEAGATRLGTSSGVTIVSGGFGYSGY</sequence>
<dbReference type="InterPro" id="IPR002915">
    <property type="entry name" value="DeoC/FbaB/LacD_aldolase"/>
</dbReference>
<comment type="similarity">
    <text evidence="1 7">Belongs to the DeoC/FbaB aldolase family. DeoC type 1 subfamily.</text>
</comment>
<dbReference type="InterPro" id="IPR011343">
    <property type="entry name" value="DeoC"/>
</dbReference>
<protein>
    <recommendedName>
        <fullName evidence="7">Deoxyribose-phosphate aldolase</fullName>
        <shortName evidence="7">DERA</shortName>
        <ecNumber evidence="7">4.1.2.4</ecNumber>
    </recommendedName>
    <alternativeName>
        <fullName evidence="7">2-deoxy-D-ribose 5-phosphate aldolase</fullName>
    </alternativeName>
    <alternativeName>
        <fullName evidence="7">Phosphodeoxyriboaldolase</fullName>
        <shortName evidence="7">Deoxyriboaldolase</shortName>
    </alternativeName>
</protein>
<organism evidence="8 9">
    <name type="scientific">Emticicia aquatilis</name>
    <dbReference type="NCBI Taxonomy" id="1537369"/>
    <lineage>
        <taxon>Bacteria</taxon>
        <taxon>Pseudomonadati</taxon>
        <taxon>Bacteroidota</taxon>
        <taxon>Cytophagia</taxon>
        <taxon>Cytophagales</taxon>
        <taxon>Leadbetterellaceae</taxon>
        <taxon>Emticicia</taxon>
    </lineage>
</organism>
<comment type="caution">
    <text evidence="8">The sequence shown here is derived from an EMBL/GenBank/DDBJ whole genome shotgun (WGS) entry which is preliminary data.</text>
</comment>